<dbReference type="STRING" id="443254.Marpi_0293"/>
<proteinExistence type="predicted"/>
<gene>
    <name evidence="2" type="ordered locus">Marpi_0293</name>
</gene>
<dbReference type="RefSeq" id="WP_014295816.1">
    <property type="nucleotide sequence ID" value="NC_016751.1"/>
</dbReference>
<organism evidence="2 3">
    <name type="scientific">Marinitoga piezophila (strain DSM 14283 / JCM 11233 / KA3)</name>
    <dbReference type="NCBI Taxonomy" id="443254"/>
    <lineage>
        <taxon>Bacteria</taxon>
        <taxon>Thermotogati</taxon>
        <taxon>Thermotogota</taxon>
        <taxon>Thermotogae</taxon>
        <taxon>Petrotogales</taxon>
        <taxon>Petrotogaceae</taxon>
        <taxon>Marinitoga</taxon>
    </lineage>
</organism>
<sequence length="123" mass="14661">MLIKLFEMYNTDILGTRYEGEKLRIILKKYLENTKDIIYIDFNNINVVTHSFLDQAVGTLFSEYGPIVFKRIKFKNAQNSVKSIGKLIKIDRVRDFIFKPDKYAYKKVPLHILNHFKSNYHRI</sequence>
<feature type="domain" description="DUF4325" evidence="1">
    <location>
        <begin position="19"/>
        <end position="82"/>
    </location>
</feature>
<dbReference type="InterPro" id="IPR025474">
    <property type="entry name" value="DUF4325"/>
</dbReference>
<dbReference type="HOGENOM" id="CLU_2012525_0_0_0"/>
<evidence type="ECO:0000313" key="2">
    <source>
        <dbReference type="EMBL" id="AEX84744.1"/>
    </source>
</evidence>
<dbReference type="Pfam" id="PF14213">
    <property type="entry name" value="DUF4325"/>
    <property type="match status" value="1"/>
</dbReference>
<evidence type="ECO:0000313" key="3">
    <source>
        <dbReference type="Proteomes" id="UP000007161"/>
    </source>
</evidence>
<dbReference type="EMBL" id="CP003257">
    <property type="protein sequence ID" value="AEX84744.1"/>
    <property type="molecule type" value="Genomic_DNA"/>
</dbReference>
<dbReference type="KEGG" id="mpz:Marpi_0293"/>
<name>H2J416_MARPK</name>
<dbReference type="AlphaFoldDB" id="H2J416"/>
<reference evidence="2 3" key="1">
    <citation type="journal article" date="2012" name="J. Bacteriol.">
        <title>Complete Genome Sequence of the Thermophilic, Piezophilic, Heterotrophic Bacterium Marinitoga piezophila KA3.</title>
        <authorList>
            <person name="Lucas S."/>
            <person name="Han J."/>
            <person name="Lapidus A."/>
            <person name="Cheng J.F."/>
            <person name="Goodwin L.A."/>
            <person name="Pitluck S."/>
            <person name="Peters L."/>
            <person name="Mikhailova N."/>
            <person name="Teshima H."/>
            <person name="Detter J.C."/>
            <person name="Han C."/>
            <person name="Tapia R."/>
            <person name="Land M."/>
            <person name="Hauser L."/>
            <person name="Kyrpides N.C."/>
            <person name="Ivanova N."/>
            <person name="Pagani I."/>
            <person name="Vannier P."/>
            <person name="Oger P."/>
            <person name="Bartlett D.H."/>
            <person name="Noll K.M."/>
            <person name="Woyke T."/>
            <person name="Jebbar M."/>
        </authorList>
    </citation>
    <scope>NUCLEOTIDE SEQUENCE [LARGE SCALE GENOMIC DNA]</scope>
    <source>
        <strain evidence="3">DSM 14283 / JCM 11233 / KA3</strain>
    </source>
</reference>
<reference evidence="3" key="2">
    <citation type="submission" date="2012-01" db="EMBL/GenBank/DDBJ databases">
        <title>Complete sequence of chromosome of Marinitoga piezophila KA3.</title>
        <authorList>
            <person name="Lucas S."/>
            <person name="Han J."/>
            <person name="Lapidus A."/>
            <person name="Cheng J.-F."/>
            <person name="Goodwin L."/>
            <person name="Pitluck S."/>
            <person name="Peters L."/>
            <person name="Mikhailova N."/>
            <person name="Teshima H."/>
            <person name="Detter J.C."/>
            <person name="Han C."/>
            <person name="Tapia R."/>
            <person name="Land M."/>
            <person name="Hauser L."/>
            <person name="Kyrpides N."/>
            <person name="Ivanova N."/>
            <person name="Pagani I."/>
            <person name="Jebbar M."/>
            <person name="Vannier P."/>
            <person name="Oger P."/>
            <person name="Cario A."/>
            <person name="Bartlett D."/>
            <person name="Noll K.M."/>
            <person name="Woyke T."/>
        </authorList>
    </citation>
    <scope>NUCLEOTIDE SEQUENCE [LARGE SCALE GENOMIC DNA]</scope>
    <source>
        <strain evidence="3">DSM 14283 / JCM 11233 / KA3</strain>
    </source>
</reference>
<evidence type="ECO:0000259" key="1">
    <source>
        <dbReference type="Pfam" id="PF14213"/>
    </source>
</evidence>
<keyword evidence="3" id="KW-1185">Reference proteome</keyword>
<accession>H2J416</accession>
<protein>
    <recommendedName>
        <fullName evidence="1">DUF4325 domain-containing protein</fullName>
    </recommendedName>
</protein>
<dbReference type="Proteomes" id="UP000007161">
    <property type="component" value="Chromosome"/>
</dbReference>